<feature type="compositionally biased region" description="Acidic residues" evidence="1">
    <location>
        <begin position="61"/>
        <end position="70"/>
    </location>
</feature>
<gene>
    <name evidence="3" type="ORF">ALEPTO_LOCUS3435</name>
</gene>
<protein>
    <submittedName>
        <fullName evidence="3">11544_t:CDS:1</fullName>
    </submittedName>
</protein>
<keyword evidence="2" id="KW-0812">Transmembrane</keyword>
<dbReference type="EMBL" id="CAJVPS010000635">
    <property type="protein sequence ID" value="CAG8499998.1"/>
    <property type="molecule type" value="Genomic_DNA"/>
</dbReference>
<evidence type="ECO:0000256" key="2">
    <source>
        <dbReference type="SAM" id="Phobius"/>
    </source>
</evidence>
<evidence type="ECO:0000313" key="3">
    <source>
        <dbReference type="EMBL" id="CAG8499998.1"/>
    </source>
</evidence>
<keyword evidence="2" id="KW-0472">Membrane</keyword>
<dbReference type="Proteomes" id="UP000789508">
    <property type="component" value="Unassembled WGS sequence"/>
</dbReference>
<dbReference type="AlphaFoldDB" id="A0A9N9EZT6"/>
<name>A0A9N9EZT6_9GLOM</name>
<keyword evidence="4" id="KW-1185">Reference proteome</keyword>
<feature type="region of interest" description="Disordered" evidence="1">
    <location>
        <begin position="58"/>
        <end position="89"/>
    </location>
</feature>
<sequence length="89" mass="10240">MSLFSTNETEKDVDEPYIYVLIFFMVLFFFGGIMWIFCCGTCVGREALRAFGLGKLVPSDDGSEEEWEMLEEGRDGNNSSAEEWDDDWD</sequence>
<comment type="caution">
    <text evidence="3">The sequence shown here is derived from an EMBL/GenBank/DDBJ whole genome shotgun (WGS) entry which is preliminary data.</text>
</comment>
<evidence type="ECO:0000313" key="4">
    <source>
        <dbReference type="Proteomes" id="UP000789508"/>
    </source>
</evidence>
<organism evidence="3 4">
    <name type="scientific">Ambispora leptoticha</name>
    <dbReference type="NCBI Taxonomy" id="144679"/>
    <lineage>
        <taxon>Eukaryota</taxon>
        <taxon>Fungi</taxon>
        <taxon>Fungi incertae sedis</taxon>
        <taxon>Mucoromycota</taxon>
        <taxon>Glomeromycotina</taxon>
        <taxon>Glomeromycetes</taxon>
        <taxon>Archaeosporales</taxon>
        <taxon>Ambisporaceae</taxon>
        <taxon>Ambispora</taxon>
    </lineage>
</organism>
<evidence type="ECO:0000256" key="1">
    <source>
        <dbReference type="SAM" id="MobiDB-lite"/>
    </source>
</evidence>
<dbReference type="OrthoDB" id="2444256at2759"/>
<keyword evidence="2" id="KW-1133">Transmembrane helix</keyword>
<proteinExistence type="predicted"/>
<feature type="transmembrane region" description="Helical" evidence="2">
    <location>
        <begin position="17"/>
        <end position="43"/>
    </location>
</feature>
<accession>A0A9N9EZT6</accession>
<reference evidence="3" key="1">
    <citation type="submission" date="2021-06" db="EMBL/GenBank/DDBJ databases">
        <authorList>
            <person name="Kallberg Y."/>
            <person name="Tangrot J."/>
            <person name="Rosling A."/>
        </authorList>
    </citation>
    <scope>NUCLEOTIDE SEQUENCE</scope>
    <source>
        <strain evidence="3">FL130A</strain>
    </source>
</reference>